<evidence type="ECO:0000256" key="1">
    <source>
        <dbReference type="SAM" id="Phobius"/>
    </source>
</evidence>
<proteinExistence type="predicted"/>
<dbReference type="AlphaFoldDB" id="A0A1I2D3Q2"/>
<evidence type="ECO:0000313" key="2">
    <source>
        <dbReference type="EMBL" id="SFE75142.1"/>
    </source>
</evidence>
<keyword evidence="3" id="KW-1185">Reference proteome</keyword>
<feature type="transmembrane region" description="Helical" evidence="1">
    <location>
        <begin position="67"/>
        <end position="85"/>
    </location>
</feature>
<dbReference type="Proteomes" id="UP000198964">
    <property type="component" value="Unassembled WGS sequence"/>
</dbReference>
<name>A0A1I2D3Q2_9BACT</name>
<sequence>MREGVKKLFKFMQLITKHIEVICCFLSCFYFECSCLIHSFVMKMPRFLNFDNEHLSKRYHFREIDDSIKGVSIIIVTLVMLDYTLNLNLCQLV</sequence>
<protein>
    <submittedName>
        <fullName evidence="2">Uncharacterized protein</fullName>
    </submittedName>
</protein>
<keyword evidence="1" id="KW-1133">Transmembrane helix</keyword>
<keyword evidence="1" id="KW-0472">Membrane</keyword>
<reference evidence="2 3" key="1">
    <citation type="submission" date="2016-10" db="EMBL/GenBank/DDBJ databases">
        <authorList>
            <person name="de Groot N.N."/>
        </authorList>
    </citation>
    <scope>NUCLEOTIDE SEQUENCE [LARGE SCALE GENOMIC DNA]</scope>
    <source>
        <strain evidence="2 3">CGMCC 1.9156</strain>
    </source>
</reference>
<feature type="transmembrane region" description="Helical" evidence="1">
    <location>
        <begin position="21"/>
        <end position="41"/>
    </location>
</feature>
<dbReference type="STRING" id="655355.SAMN05216283_101925"/>
<accession>A0A1I2D3Q2</accession>
<gene>
    <name evidence="2" type="ORF">SAMN05216283_101925</name>
</gene>
<evidence type="ECO:0000313" key="3">
    <source>
        <dbReference type="Proteomes" id="UP000198964"/>
    </source>
</evidence>
<dbReference type="EMBL" id="FONW01000001">
    <property type="protein sequence ID" value="SFE75142.1"/>
    <property type="molecule type" value="Genomic_DNA"/>
</dbReference>
<keyword evidence="1" id="KW-0812">Transmembrane</keyword>
<organism evidence="2 3">
    <name type="scientific">Sunxiuqinia elliptica</name>
    <dbReference type="NCBI Taxonomy" id="655355"/>
    <lineage>
        <taxon>Bacteria</taxon>
        <taxon>Pseudomonadati</taxon>
        <taxon>Bacteroidota</taxon>
        <taxon>Bacteroidia</taxon>
        <taxon>Marinilabiliales</taxon>
        <taxon>Prolixibacteraceae</taxon>
        <taxon>Sunxiuqinia</taxon>
    </lineage>
</organism>